<keyword evidence="6" id="KW-0735">Signal-anchor</keyword>
<protein>
    <recommendedName>
        <fullName evidence="13">Transferase</fullName>
    </recommendedName>
</protein>
<dbReference type="PANTHER" id="PTHR31646">
    <property type="entry name" value="ALPHA-1,2-MANNOSYLTRANSFERASE MNN2"/>
    <property type="match status" value="1"/>
</dbReference>
<accession>A0A9P4WYQ2</accession>
<dbReference type="GO" id="GO:0000026">
    <property type="term" value="F:alpha-1,2-mannosyltransferase activity"/>
    <property type="evidence" value="ECO:0007669"/>
    <property type="project" value="TreeGrafter"/>
</dbReference>
<dbReference type="InterPro" id="IPR022751">
    <property type="entry name" value="Alpha_mannosyltransferase"/>
</dbReference>
<keyword evidence="4" id="KW-0808">Transferase</keyword>
<dbReference type="SUPFAM" id="SSF53448">
    <property type="entry name" value="Nucleotide-diphospho-sugar transferases"/>
    <property type="match status" value="1"/>
</dbReference>
<feature type="region of interest" description="Disordered" evidence="10">
    <location>
        <begin position="84"/>
        <end position="112"/>
    </location>
</feature>
<dbReference type="GO" id="GO:0000139">
    <property type="term" value="C:Golgi membrane"/>
    <property type="evidence" value="ECO:0007669"/>
    <property type="project" value="UniProtKB-SubCell"/>
</dbReference>
<evidence type="ECO:0000256" key="6">
    <source>
        <dbReference type="ARBA" id="ARBA00022968"/>
    </source>
</evidence>
<comment type="similarity">
    <text evidence="3">Belongs to the MNN1/MNT family.</text>
</comment>
<gene>
    <name evidence="11" type="ORF">E8E12_005272</name>
</gene>
<dbReference type="Pfam" id="PF11051">
    <property type="entry name" value="Mannosyl_trans3"/>
    <property type="match status" value="2"/>
</dbReference>
<organism evidence="11 12">
    <name type="scientific">Didymella heteroderae</name>
    <dbReference type="NCBI Taxonomy" id="1769908"/>
    <lineage>
        <taxon>Eukaryota</taxon>
        <taxon>Fungi</taxon>
        <taxon>Dikarya</taxon>
        <taxon>Ascomycota</taxon>
        <taxon>Pezizomycotina</taxon>
        <taxon>Dothideomycetes</taxon>
        <taxon>Pleosporomycetidae</taxon>
        <taxon>Pleosporales</taxon>
        <taxon>Pleosporineae</taxon>
        <taxon>Didymellaceae</taxon>
        <taxon>Didymella</taxon>
    </lineage>
</organism>
<evidence type="ECO:0000256" key="8">
    <source>
        <dbReference type="ARBA" id="ARBA00023034"/>
    </source>
</evidence>
<evidence type="ECO:0000256" key="3">
    <source>
        <dbReference type="ARBA" id="ARBA00009105"/>
    </source>
</evidence>
<evidence type="ECO:0000256" key="2">
    <source>
        <dbReference type="ARBA" id="ARBA00004922"/>
    </source>
</evidence>
<evidence type="ECO:0000256" key="7">
    <source>
        <dbReference type="ARBA" id="ARBA00022989"/>
    </source>
</evidence>
<feature type="compositionally biased region" description="Polar residues" evidence="10">
    <location>
        <begin position="93"/>
        <end position="109"/>
    </location>
</feature>
<name>A0A9P4WYQ2_9PLEO</name>
<dbReference type="PANTHER" id="PTHR31646:SF1">
    <property type="entry name" value="ALPHA-1,2-MANNOSYLTRANSFERASE MNN2"/>
    <property type="match status" value="1"/>
</dbReference>
<dbReference type="AlphaFoldDB" id="A0A9P4WYQ2"/>
<reference evidence="11" key="1">
    <citation type="submission" date="2019-04" db="EMBL/GenBank/DDBJ databases">
        <title>Sequencing of skin fungus with MAO and IRED activity.</title>
        <authorList>
            <person name="Marsaioli A.J."/>
            <person name="Bonatto J.M.C."/>
            <person name="Reis Junior O."/>
        </authorList>
    </citation>
    <scope>NUCLEOTIDE SEQUENCE</scope>
    <source>
        <strain evidence="11">28M1</strain>
    </source>
</reference>
<evidence type="ECO:0000256" key="10">
    <source>
        <dbReference type="SAM" id="MobiDB-lite"/>
    </source>
</evidence>
<evidence type="ECO:0000313" key="11">
    <source>
        <dbReference type="EMBL" id="KAF3045894.1"/>
    </source>
</evidence>
<comment type="caution">
    <text evidence="11">The sequence shown here is derived from an EMBL/GenBank/DDBJ whole genome shotgun (WGS) entry which is preliminary data.</text>
</comment>
<dbReference type="InterPro" id="IPR029044">
    <property type="entry name" value="Nucleotide-diphossugar_trans"/>
</dbReference>
<comment type="pathway">
    <text evidence="2">Protein modification; protein glycosylation.</text>
</comment>
<evidence type="ECO:0008006" key="13">
    <source>
        <dbReference type="Google" id="ProtNLM"/>
    </source>
</evidence>
<dbReference type="Proteomes" id="UP000758155">
    <property type="component" value="Unassembled WGS sequence"/>
</dbReference>
<evidence type="ECO:0000313" key="12">
    <source>
        <dbReference type="Proteomes" id="UP000758155"/>
    </source>
</evidence>
<evidence type="ECO:0000256" key="4">
    <source>
        <dbReference type="ARBA" id="ARBA00022679"/>
    </source>
</evidence>
<keyword evidence="12" id="KW-1185">Reference proteome</keyword>
<keyword evidence="5" id="KW-0812">Transmembrane</keyword>
<comment type="subcellular location">
    <subcellularLocation>
        <location evidence="1">Golgi apparatus membrane</location>
        <topology evidence="1">Single-pass type II membrane protein</topology>
    </subcellularLocation>
</comment>
<dbReference type="EMBL" id="SWKV01000005">
    <property type="protein sequence ID" value="KAF3045894.1"/>
    <property type="molecule type" value="Genomic_DNA"/>
</dbReference>
<keyword evidence="9" id="KW-0472">Membrane</keyword>
<dbReference type="OrthoDB" id="430354at2759"/>
<dbReference type="GO" id="GO:0046354">
    <property type="term" value="P:mannan biosynthetic process"/>
    <property type="evidence" value="ECO:0007669"/>
    <property type="project" value="TreeGrafter"/>
</dbReference>
<proteinExistence type="inferred from homology"/>
<evidence type="ECO:0000256" key="5">
    <source>
        <dbReference type="ARBA" id="ARBA00022692"/>
    </source>
</evidence>
<evidence type="ECO:0000256" key="1">
    <source>
        <dbReference type="ARBA" id="ARBA00004323"/>
    </source>
</evidence>
<keyword evidence="7" id="KW-1133">Transmembrane helix</keyword>
<sequence length="431" mass="48634">MLVSKASALLRLLPIPIVLTVYCVLAKNRIYYGTTYSSTSIWASTKAGLSSSNLTASKSTFSQEVHDLWSDLALTLEDVRPHIEPVEVEDGHPTNQETKFEPLNSSKTPPSRLVNFTDEQETALMKSHYLMRTSAQRLAPRLAFLKGDQGIVTTANAKYMPILLVSIRMLRRTGCQLPVEVFIDDWTKYDPHVCEKFKLFAILFSSFQHVLFLDSDAFPAHDPTSLFTTAPYTTHGLVLWPDLFGLTISDHYYHIAGIPYESPSARPSTESSIVLINKDSHRESLLMMVYYNYFGPDFYYPLLCQGSHGAGDKETFVQAAMAVGLPWYQVKTGVAGLGYFENGNYRLSGLAQMDPRSDFLYKPPSKSHIHASDRWDGFEAPVEKAKPLFVHQNMHKLDPKRILTMDGTEAKRKDGKYTRLWGKEIISGDHF</sequence>
<evidence type="ECO:0000256" key="9">
    <source>
        <dbReference type="ARBA" id="ARBA00023136"/>
    </source>
</evidence>
<keyword evidence="8" id="KW-0333">Golgi apparatus</keyword>